<gene>
    <name evidence="14" type="ORF">BDV96DRAFT_686626</name>
</gene>
<dbReference type="CDD" id="cd16841">
    <property type="entry name" value="RraA_family"/>
    <property type="match status" value="1"/>
</dbReference>
<evidence type="ECO:0000256" key="11">
    <source>
        <dbReference type="PIRSR" id="PIRSR605493-1"/>
    </source>
</evidence>
<dbReference type="OrthoDB" id="1476984at2759"/>
<comment type="similarity">
    <text evidence="2">Belongs to the UQCRH/QCR6 family.</text>
</comment>
<protein>
    <recommendedName>
        <fullName evidence="9">Cytochrome b-c1 complex subunit 6, mitochondrial</fullName>
    </recommendedName>
    <alternativeName>
        <fullName evidence="10">Complex III subunit 6</fullName>
    </alternativeName>
</protein>
<dbReference type="GO" id="GO:0047443">
    <property type="term" value="F:4-hydroxy-4-methyl-2-oxoglutarate aldolase activity"/>
    <property type="evidence" value="ECO:0007669"/>
    <property type="project" value="TreeGrafter"/>
</dbReference>
<keyword evidence="15" id="KW-1185">Reference proteome</keyword>
<evidence type="ECO:0000256" key="5">
    <source>
        <dbReference type="ARBA" id="ARBA00022792"/>
    </source>
</evidence>
<keyword evidence="6" id="KW-0249">Electron transport</keyword>
<evidence type="ECO:0000256" key="2">
    <source>
        <dbReference type="ARBA" id="ARBA00006498"/>
    </source>
</evidence>
<evidence type="ECO:0000256" key="7">
    <source>
        <dbReference type="ARBA" id="ARBA00023128"/>
    </source>
</evidence>
<evidence type="ECO:0000256" key="12">
    <source>
        <dbReference type="SAM" id="MobiDB-lite"/>
    </source>
</evidence>
<dbReference type="FunFam" id="1.10.287.20:FF:000003">
    <property type="entry name" value="Cytochrome b-c1 complex subunit 6"/>
    <property type="match status" value="1"/>
</dbReference>
<dbReference type="GO" id="GO:0046872">
    <property type="term" value="F:metal ion binding"/>
    <property type="evidence" value="ECO:0007669"/>
    <property type="project" value="UniProtKB-KW"/>
</dbReference>
<dbReference type="InterPro" id="IPR005493">
    <property type="entry name" value="RraA/RraA-like"/>
</dbReference>
<organism evidence="14 15">
    <name type="scientific">Lophiotrema nucula</name>
    <dbReference type="NCBI Taxonomy" id="690887"/>
    <lineage>
        <taxon>Eukaryota</taxon>
        <taxon>Fungi</taxon>
        <taxon>Dikarya</taxon>
        <taxon>Ascomycota</taxon>
        <taxon>Pezizomycotina</taxon>
        <taxon>Dothideomycetes</taxon>
        <taxon>Pleosporomycetidae</taxon>
        <taxon>Pleosporales</taxon>
        <taxon>Lophiotremataceae</taxon>
        <taxon>Lophiotrema</taxon>
    </lineage>
</organism>
<dbReference type="InterPro" id="IPR036704">
    <property type="entry name" value="RraA/RraA-like_sf"/>
</dbReference>
<dbReference type="Pfam" id="PF03737">
    <property type="entry name" value="RraA-like"/>
    <property type="match status" value="1"/>
</dbReference>
<dbReference type="Gene3D" id="3.50.30.40">
    <property type="entry name" value="Ribonuclease E inhibitor RraA/RraA-like"/>
    <property type="match status" value="1"/>
</dbReference>
<evidence type="ECO:0000256" key="6">
    <source>
        <dbReference type="ARBA" id="ARBA00022982"/>
    </source>
</evidence>
<dbReference type="InterPro" id="IPR023184">
    <property type="entry name" value="Ubol_cytC_Rdtase_hinge_dom"/>
</dbReference>
<accession>A0A6A5Z9W0</accession>
<feature type="binding site" evidence="11">
    <location>
        <position position="150"/>
    </location>
    <ligand>
        <name>Mg(2+)</name>
        <dbReference type="ChEBI" id="CHEBI:18420"/>
    </ligand>
</feature>
<dbReference type="InterPro" id="IPR036811">
    <property type="entry name" value="Ubol_cytC_Rdtase_hinge_dom_sf"/>
</dbReference>
<dbReference type="PANTHER" id="PTHR33254">
    <property type="entry name" value="4-HYDROXY-4-METHYL-2-OXOGLUTARATE ALDOLASE 3-RELATED"/>
    <property type="match status" value="1"/>
</dbReference>
<keyword evidence="5" id="KW-0999">Mitochondrion inner membrane</keyword>
<keyword evidence="3" id="KW-0813">Transport</keyword>
<evidence type="ECO:0000256" key="10">
    <source>
        <dbReference type="ARBA" id="ARBA00044246"/>
    </source>
</evidence>
<keyword evidence="7" id="KW-0496">Mitochondrion</keyword>
<dbReference type="GO" id="GO:0005743">
    <property type="term" value="C:mitochondrial inner membrane"/>
    <property type="evidence" value="ECO:0007669"/>
    <property type="project" value="UniProtKB-SubCell"/>
</dbReference>
<dbReference type="Proteomes" id="UP000799770">
    <property type="component" value="Unassembled WGS sequence"/>
</dbReference>
<evidence type="ECO:0000313" key="15">
    <source>
        <dbReference type="Proteomes" id="UP000799770"/>
    </source>
</evidence>
<keyword evidence="11" id="KW-0460">Magnesium</keyword>
<feature type="region of interest" description="Disordered" evidence="12">
    <location>
        <begin position="307"/>
        <end position="406"/>
    </location>
</feature>
<evidence type="ECO:0000256" key="3">
    <source>
        <dbReference type="ARBA" id="ARBA00022448"/>
    </source>
</evidence>
<keyword evidence="8" id="KW-0472">Membrane</keyword>
<dbReference type="Pfam" id="PF02320">
    <property type="entry name" value="UCR_hinge"/>
    <property type="match status" value="1"/>
</dbReference>
<dbReference type="SUPFAM" id="SSF81531">
    <property type="entry name" value="Non-heme 11 kDa protein of cytochrome bc1 complex (Ubiquinol-cytochrome c reductase)"/>
    <property type="match status" value="1"/>
</dbReference>
<feature type="domain" description="Ubiquinol-cytochrome C reductase hinge" evidence="13">
    <location>
        <begin position="386"/>
        <end position="453"/>
    </location>
</feature>
<evidence type="ECO:0000256" key="4">
    <source>
        <dbReference type="ARBA" id="ARBA00022660"/>
    </source>
</evidence>
<feature type="binding site" evidence="11">
    <location>
        <begin position="127"/>
        <end position="130"/>
    </location>
    <ligand>
        <name>substrate</name>
    </ligand>
</feature>
<evidence type="ECO:0000259" key="13">
    <source>
        <dbReference type="Pfam" id="PF02320"/>
    </source>
</evidence>
<feature type="compositionally biased region" description="Polar residues" evidence="12">
    <location>
        <begin position="321"/>
        <end position="331"/>
    </location>
</feature>
<name>A0A6A5Z9W0_9PLEO</name>
<dbReference type="EMBL" id="ML977321">
    <property type="protein sequence ID" value="KAF2116232.1"/>
    <property type="molecule type" value="Genomic_DNA"/>
</dbReference>
<dbReference type="AlphaFoldDB" id="A0A6A5Z9W0"/>
<proteinExistence type="inferred from homology"/>
<dbReference type="GO" id="GO:0008948">
    <property type="term" value="F:oxaloacetate decarboxylase activity"/>
    <property type="evidence" value="ECO:0007669"/>
    <property type="project" value="TreeGrafter"/>
</dbReference>
<feature type="binding site" evidence="11">
    <location>
        <position position="149"/>
    </location>
    <ligand>
        <name>substrate</name>
    </ligand>
</feature>
<sequence length="453" mass="48346">MSATILGGTVRAAKHPPRWKELMPYSACDIADALLKLNVPGAGFLVDISPIPHTTTLSRATFNKTIAPASTFLMVPKASGSFPAPAPIAQDTPDSNVNGSAPYSDYTEKDTTVIISQPAGQSCAVVGGIMALRMKHLGAQSIIIDGRVRDLVSLSELELPVWSKGTSIIGAGAESKFHARNVPVKIGNVTVEPGDIIMADPYENGVVAIPRGKLYDVLELLPKLVGADERVVKDVEEGYQSSCPPGSSLKWMTISTDQPLGKTSSFQFLPNTHLQAPNPSLTHPTTVADAQLPTMGITDFFSAAWDTFSHPSPDAEAPPSGGSSTEGTPASGTDEESKEEADVNKADEQEEGEGEQGHKPSGGDDGDEEESGDGEEEEEEEEETKDPKETLEKECETSKQCAPAKHHYDECVERVTSQIDNDGKAKEDCVEEFFHLAHCASQCAAPKLFSQLK</sequence>
<reference evidence="14" key="1">
    <citation type="journal article" date="2020" name="Stud. Mycol.">
        <title>101 Dothideomycetes genomes: a test case for predicting lifestyles and emergence of pathogens.</title>
        <authorList>
            <person name="Haridas S."/>
            <person name="Albert R."/>
            <person name="Binder M."/>
            <person name="Bloem J."/>
            <person name="Labutti K."/>
            <person name="Salamov A."/>
            <person name="Andreopoulos B."/>
            <person name="Baker S."/>
            <person name="Barry K."/>
            <person name="Bills G."/>
            <person name="Bluhm B."/>
            <person name="Cannon C."/>
            <person name="Castanera R."/>
            <person name="Culley D."/>
            <person name="Daum C."/>
            <person name="Ezra D."/>
            <person name="Gonzalez J."/>
            <person name="Henrissat B."/>
            <person name="Kuo A."/>
            <person name="Liang C."/>
            <person name="Lipzen A."/>
            <person name="Lutzoni F."/>
            <person name="Magnuson J."/>
            <person name="Mondo S."/>
            <person name="Nolan M."/>
            <person name="Ohm R."/>
            <person name="Pangilinan J."/>
            <person name="Park H.-J."/>
            <person name="Ramirez L."/>
            <person name="Alfaro M."/>
            <person name="Sun H."/>
            <person name="Tritt A."/>
            <person name="Yoshinaga Y."/>
            <person name="Zwiers L.-H."/>
            <person name="Turgeon B."/>
            <person name="Goodwin S."/>
            <person name="Spatafora J."/>
            <person name="Crous P."/>
            <person name="Grigoriev I."/>
        </authorList>
    </citation>
    <scope>NUCLEOTIDE SEQUENCE</scope>
    <source>
        <strain evidence="14">CBS 627.86</strain>
    </source>
</reference>
<dbReference type="Gene3D" id="1.10.287.20">
    <property type="entry name" value="Ubiquinol-cytochrome C reductase hinge domain"/>
    <property type="match status" value="1"/>
</dbReference>
<evidence type="ECO:0000256" key="1">
    <source>
        <dbReference type="ARBA" id="ARBA00004137"/>
    </source>
</evidence>
<evidence type="ECO:0000256" key="8">
    <source>
        <dbReference type="ARBA" id="ARBA00023136"/>
    </source>
</evidence>
<dbReference type="SUPFAM" id="SSF89562">
    <property type="entry name" value="RraA-like"/>
    <property type="match status" value="1"/>
</dbReference>
<evidence type="ECO:0000256" key="9">
    <source>
        <dbReference type="ARBA" id="ARBA00044155"/>
    </source>
</evidence>
<evidence type="ECO:0000313" key="14">
    <source>
        <dbReference type="EMBL" id="KAF2116232.1"/>
    </source>
</evidence>
<dbReference type="PANTHER" id="PTHR33254:SF4">
    <property type="entry name" value="4-HYDROXY-4-METHYL-2-OXOGLUTARATE ALDOLASE 3-RELATED"/>
    <property type="match status" value="1"/>
</dbReference>
<feature type="compositionally biased region" description="Basic and acidic residues" evidence="12">
    <location>
        <begin position="385"/>
        <end position="397"/>
    </location>
</feature>
<comment type="cofactor">
    <cofactor evidence="11">
        <name>Mg(2+)</name>
        <dbReference type="ChEBI" id="CHEBI:18420"/>
    </cofactor>
</comment>
<keyword evidence="4" id="KW-0679">Respiratory chain</keyword>
<keyword evidence="11" id="KW-0479">Metal-binding</keyword>
<feature type="compositionally biased region" description="Acidic residues" evidence="12">
    <location>
        <begin position="364"/>
        <end position="384"/>
    </location>
</feature>
<comment type="subcellular location">
    <subcellularLocation>
        <location evidence="1">Mitochondrion inner membrane</location>
        <topology evidence="1">Peripheral membrane protein</topology>
        <orientation evidence="1">Intermembrane side</orientation>
    </subcellularLocation>
</comment>